<dbReference type="EMBL" id="MDAL01000037">
    <property type="protein sequence ID" value="PMN89758.1"/>
    <property type="molecule type" value="Genomic_DNA"/>
</dbReference>
<dbReference type="AlphaFoldDB" id="A0A2N7L751"/>
<dbReference type="Gene3D" id="3.10.28.20">
    <property type="entry name" value="Acetamidase/Formamidase-like domains"/>
    <property type="match status" value="1"/>
</dbReference>
<name>A0A2N7L751_9GAMM</name>
<organism evidence="1 2">
    <name type="scientific">Enterovibrio norvegicus</name>
    <dbReference type="NCBI Taxonomy" id="188144"/>
    <lineage>
        <taxon>Bacteria</taxon>
        <taxon>Pseudomonadati</taxon>
        <taxon>Pseudomonadota</taxon>
        <taxon>Gammaproteobacteria</taxon>
        <taxon>Vibrionales</taxon>
        <taxon>Vibrionaceae</taxon>
        <taxon>Enterovibrio</taxon>
    </lineage>
</organism>
<evidence type="ECO:0000313" key="1">
    <source>
        <dbReference type="EMBL" id="PMN89758.1"/>
    </source>
</evidence>
<accession>A0A2N7L751</accession>
<dbReference type="Proteomes" id="UP000235387">
    <property type="component" value="Unassembled WGS sequence"/>
</dbReference>
<evidence type="ECO:0008006" key="3">
    <source>
        <dbReference type="Google" id="ProtNLM"/>
    </source>
</evidence>
<sequence>MCKFNWIIRRTITLIFLGLLLVIPLGCQSTQPPQWYTDNNNVKNTKYIYALGEGRSLSAAKIAAISDINSQLWTQVDSSFSMNDVYRKINENSAYHESVNRKVNAKSAQVTFTGVEYVESDKNDFSYYVKARIEREKVKSQLLLGVGEIESVAKSKIENLAHQDKLTWWLDNQGIENKRKDLYVHLAILASLDNDYKYEIKYLPKLVDEISEVKSGLLLLIRQDKKDRKSANFVSEKLSGEGIATTKKLSRRTTHVLDMESEYRRGIVGDAYITTKLTNLIVKDKSGKVLSRNEVISTGNSLTNYYLSQEGAERHFSELLEEAGIWNAFGL</sequence>
<reference evidence="2" key="1">
    <citation type="submission" date="2016-07" db="EMBL/GenBank/DDBJ databases">
        <title>Nontailed viruses are major unrecognized killers of bacteria in the ocean.</title>
        <authorList>
            <person name="Kauffman K."/>
            <person name="Hussain F."/>
            <person name="Yang J."/>
            <person name="Arevalo P."/>
            <person name="Brown J."/>
            <person name="Cutler M."/>
            <person name="Kelly L."/>
            <person name="Polz M.F."/>
        </authorList>
    </citation>
    <scope>NUCLEOTIDE SEQUENCE [LARGE SCALE GENOMIC DNA]</scope>
    <source>
        <strain evidence="2">10N.261.45.A10</strain>
    </source>
</reference>
<evidence type="ECO:0000313" key="2">
    <source>
        <dbReference type="Proteomes" id="UP000235387"/>
    </source>
</evidence>
<comment type="caution">
    <text evidence="1">The sequence shown here is derived from an EMBL/GenBank/DDBJ whole genome shotgun (WGS) entry which is preliminary data.</text>
</comment>
<protein>
    <recommendedName>
        <fullName evidence="3">LPP20 lipoprotein</fullName>
    </recommendedName>
</protein>
<proteinExistence type="predicted"/>
<gene>
    <name evidence="1" type="ORF">BCT23_21840</name>
</gene>